<protein>
    <submittedName>
        <fullName evidence="1">Uncharacterized protein</fullName>
    </submittedName>
</protein>
<comment type="caution">
    <text evidence="1">The sequence shown here is derived from an EMBL/GenBank/DDBJ whole genome shotgun (WGS) entry which is preliminary data.</text>
</comment>
<sequence length="100" mass="10996">MKLRRDRHWKLSSFGFTATESLEIAARRRHGNWTCEEADRFLGFVSPATEILATSGHGGDAIIGFDLLSSKPLFMNPSECSNSYSSKLKAPKPVTCSSST</sequence>
<accession>A0ABQ7KN32</accession>
<evidence type="ECO:0000313" key="2">
    <source>
        <dbReference type="Proteomes" id="UP000823674"/>
    </source>
</evidence>
<organism evidence="1 2">
    <name type="scientific">Brassica rapa subsp. trilocularis</name>
    <dbReference type="NCBI Taxonomy" id="1813537"/>
    <lineage>
        <taxon>Eukaryota</taxon>
        <taxon>Viridiplantae</taxon>
        <taxon>Streptophyta</taxon>
        <taxon>Embryophyta</taxon>
        <taxon>Tracheophyta</taxon>
        <taxon>Spermatophyta</taxon>
        <taxon>Magnoliopsida</taxon>
        <taxon>eudicotyledons</taxon>
        <taxon>Gunneridae</taxon>
        <taxon>Pentapetalae</taxon>
        <taxon>rosids</taxon>
        <taxon>malvids</taxon>
        <taxon>Brassicales</taxon>
        <taxon>Brassicaceae</taxon>
        <taxon>Brassiceae</taxon>
        <taxon>Brassica</taxon>
    </lineage>
</organism>
<evidence type="ECO:0000313" key="1">
    <source>
        <dbReference type="EMBL" id="KAG5375633.1"/>
    </source>
</evidence>
<proteinExistence type="predicted"/>
<reference evidence="1 2" key="1">
    <citation type="submission" date="2021-03" db="EMBL/GenBank/DDBJ databases">
        <authorList>
            <person name="King G.J."/>
            <person name="Bancroft I."/>
            <person name="Baten A."/>
            <person name="Bloomfield J."/>
            <person name="Borpatragohain P."/>
            <person name="He Z."/>
            <person name="Irish N."/>
            <person name="Irwin J."/>
            <person name="Liu K."/>
            <person name="Mauleon R.P."/>
            <person name="Moore J."/>
            <person name="Morris R."/>
            <person name="Ostergaard L."/>
            <person name="Wang B."/>
            <person name="Wells R."/>
        </authorList>
    </citation>
    <scope>NUCLEOTIDE SEQUENCE [LARGE SCALE GENOMIC DNA]</scope>
    <source>
        <strain evidence="1">R-o-18</strain>
        <tissue evidence="1">Leaf</tissue>
    </source>
</reference>
<dbReference type="Proteomes" id="UP000823674">
    <property type="component" value="Chromosome A10"/>
</dbReference>
<dbReference type="EMBL" id="JADBGQ010000010">
    <property type="protein sequence ID" value="KAG5375633.1"/>
    <property type="molecule type" value="Genomic_DNA"/>
</dbReference>
<name>A0ABQ7KN32_BRACM</name>
<keyword evidence="2" id="KW-1185">Reference proteome</keyword>
<gene>
    <name evidence="1" type="primary">A10p005210.1_BraROA</name>
    <name evidence="1" type="ORF">IGI04_040229</name>
</gene>